<feature type="signal peptide" evidence="1">
    <location>
        <begin position="1"/>
        <end position="21"/>
    </location>
</feature>
<reference evidence="2 3" key="1">
    <citation type="submission" date="2019-07" db="EMBL/GenBank/DDBJ databases">
        <title>Sphingomonas solaris sp. nov., isolated from a solar panel from Boston, Massachusetts.</title>
        <authorList>
            <person name="Tanner K."/>
            <person name="Pascual J."/>
            <person name="Mancuso C."/>
            <person name="Pereto J."/>
            <person name="Khalil A."/>
            <person name="Vilanova C."/>
        </authorList>
    </citation>
    <scope>NUCLEOTIDE SEQUENCE [LARGE SCALE GENOMIC DNA]</scope>
    <source>
        <strain evidence="2 3">R4DWN</strain>
    </source>
</reference>
<evidence type="ECO:0000313" key="3">
    <source>
        <dbReference type="Proteomes" id="UP000318681"/>
    </source>
</evidence>
<organism evidence="2 3">
    <name type="scientific">Alterirhizorhabdus solaris</name>
    <dbReference type="NCBI Taxonomy" id="2529389"/>
    <lineage>
        <taxon>Bacteria</taxon>
        <taxon>Pseudomonadati</taxon>
        <taxon>Pseudomonadota</taxon>
        <taxon>Alphaproteobacteria</taxon>
        <taxon>Sphingomonadales</taxon>
        <taxon>Rhizorhabdaceae</taxon>
        <taxon>Alterirhizorhabdus</taxon>
    </lineage>
</organism>
<sequence length="180" mass="18321">MARLLAVTVAVFCVIADPASARPVPTAQTALPMRDPSWRGVKQMLVLAQYGPAGMVAGGVESDALCAEVLALAKHGAPVSVACTHIGDRALAAPGALVLVVQASVTQQPHGAVFAVTARPDYQGGLEPAGIRFGAAPRLAAWREGPAGAAARAVALDAALNDILPWRRPPGGRAPGLTEE</sequence>
<evidence type="ECO:0000256" key="1">
    <source>
        <dbReference type="SAM" id="SignalP"/>
    </source>
</evidence>
<dbReference type="AlphaFoldDB" id="A0A558QVB6"/>
<keyword evidence="3" id="KW-1185">Reference proteome</keyword>
<proteinExistence type="predicted"/>
<dbReference type="EMBL" id="VNIM01000098">
    <property type="protein sequence ID" value="TVV71090.1"/>
    <property type="molecule type" value="Genomic_DNA"/>
</dbReference>
<name>A0A558QVB6_9SPHN</name>
<accession>A0A558QVB6</accession>
<evidence type="ECO:0000313" key="2">
    <source>
        <dbReference type="EMBL" id="TVV71090.1"/>
    </source>
</evidence>
<feature type="chain" id="PRO_5021708722" evidence="1">
    <location>
        <begin position="22"/>
        <end position="180"/>
    </location>
</feature>
<keyword evidence="1" id="KW-0732">Signal</keyword>
<gene>
    <name evidence="2" type="ORF">FOY91_17620</name>
</gene>
<dbReference type="Proteomes" id="UP000318681">
    <property type="component" value="Unassembled WGS sequence"/>
</dbReference>
<protein>
    <submittedName>
        <fullName evidence="2">Uncharacterized protein</fullName>
    </submittedName>
</protein>
<comment type="caution">
    <text evidence="2">The sequence shown here is derived from an EMBL/GenBank/DDBJ whole genome shotgun (WGS) entry which is preliminary data.</text>
</comment>